<gene>
    <name evidence="1" type="ORF">POM88_020832</name>
</gene>
<reference evidence="1" key="1">
    <citation type="submission" date="2023-02" db="EMBL/GenBank/DDBJ databases">
        <title>Genome of toxic invasive species Heracleum sosnowskyi carries increased number of genes despite the absence of recent whole-genome duplications.</title>
        <authorList>
            <person name="Schelkunov M."/>
            <person name="Shtratnikova V."/>
            <person name="Makarenko M."/>
            <person name="Klepikova A."/>
            <person name="Omelchenko D."/>
            <person name="Novikova G."/>
            <person name="Obukhova E."/>
            <person name="Bogdanov V."/>
            <person name="Penin A."/>
            <person name="Logacheva M."/>
        </authorList>
    </citation>
    <scope>NUCLEOTIDE SEQUENCE</scope>
    <source>
        <strain evidence="1">Hsosn_3</strain>
        <tissue evidence="1">Leaf</tissue>
    </source>
</reference>
<keyword evidence="2" id="KW-1185">Reference proteome</keyword>
<comment type="caution">
    <text evidence="1">The sequence shown here is derived from an EMBL/GenBank/DDBJ whole genome shotgun (WGS) entry which is preliminary data.</text>
</comment>
<sequence>MHQWFSTALQVSCGIGSLCLGEKILEENIKTSHHGPYGSWYGHYKLQLDNPLAVTTQPGSEPKLRPVPKTVVNQIRDVVKSFPEGISIPDLHSELEKTNMNLDIENYRENSCSVVESSVIKNQCQRALNLYLQCFIKVLK</sequence>
<reference evidence="1" key="2">
    <citation type="submission" date="2023-05" db="EMBL/GenBank/DDBJ databases">
        <authorList>
            <person name="Schelkunov M.I."/>
        </authorList>
    </citation>
    <scope>NUCLEOTIDE SEQUENCE</scope>
    <source>
        <strain evidence="1">Hsosn_3</strain>
        <tissue evidence="1">Leaf</tissue>
    </source>
</reference>
<evidence type="ECO:0000313" key="1">
    <source>
        <dbReference type="EMBL" id="KAK1383097.1"/>
    </source>
</evidence>
<accession>A0AAD8IEP0</accession>
<evidence type="ECO:0000313" key="2">
    <source>
        <dbReference type="Proteomes" id="UP001237642"/>
    </source>
</evidence>
<protein>
    <submittedName>
        <fullName evidence="1">Uncharacterized protein</fullName>
    </submittedName>
</protein>
<name>A0AAD8IEP0_9APIA</name>
<dbReference type="Proteomes" id="UP001237642">
    <property type="component" value="Unassembled WGS sequence"/>
</dbReference>
<proteinExistence type="predicted"/>
<dbReference type="AlphaFoldDB" id="A0AAD8IEP0"/>
<organism evidence="1 2">
    <name type="scientific">Heracleum sosnowskyi</name>
    <dbReference type="NCBI Taxonomy" id="360622"/>
    <lineage>
        <taxon>Eukaryota</taxon>
        <taxon>Viridiplantae</taxon>
        <taxon>Streptophyta</taxon>
        <taxon>Embryophyta</taxon>
        <taxon>Tracheophyta</taxon>
        <taxon>Spermatophyta</taxon>
        <taxon>Magnoliopsida</taxon>
        <taxon>eudicotyledons</taxon>
        <taxon>Gunneridae</taxon>
        <taxon>Pentapetalae</taxon>
        <taxon>asterids</taxon>
        <taxon>campanulids</taxon>
        <taxon>Apiales</taxon>
        <taxon>Apiaceae</taxon>
        <taxon>Apioideae</taxon>
        <taxon>apioid superclade</taxon>
        <taxon>Tordylieae</taxon>
        <taxon>Tordyliinae</taxon>
        <taxon>Heracleum</taxon>
    </lineage>
</organism>
<dbReference type="EMBL" id="JAUIZM010000005">
    <property type="protein sequence ID" value="KAK1383097.1"/>
    <property type="molecule type" value="Genomic_DNA"/>
</dbReference>